<dbReference type="InterPro" id="IPR018962">
    <property type="entry name" value="DUF1995"/>
</dbReference>
<dbReference type="Pfam" id="PF09353">
    <property type="entry name" value="DUF1995"/>
    <property type="match status" value="1"/>
</dbReference>
<reference evidence="2 3" key="1">
    <citation type="journal article" date="2023" name="Nat. Commun.">
        <title>Origin of minicircular mitochondrial genomes in red algae.</title>
        <authorList>
            <person name="Lee Y."/>
            <person name="Cho C.H."/>
            <person name="Lee Y.M."/>
            <person name="Park S.I."/>
            <person name="Yang J.H."/>
            <person name="West J.A."/>
            <person name="Bhattacharya D."/>
            <person name="Yoon H.S."/>
        </authorList>
    </citation>
    <scope>NUCLEOTIDE SEQUENCE [LARGE SCALE GENOMIC DNA]</scope>
    <source>
        <strain evidence="2 3">CCMP1338</strain>
        <tissue evidence="2">Whole cell</tissue>
    </source>
</reference>
<sequence>MAMTFVSVPGGGLASFPHHRGLKGSRIQPVTAAVQPPMNVRGTIKQVREAVQASLQARMSRIEICTPKNASFQLEKSKESSTSSEANADAASTRELTKLFIEFFRGNDLGIVAVFPTKQAADKAKKSWGPDHEYRVTSLKEMRKTSRSGFGGSAIQEDENVVIIAGGGSKELTMVQRLSDDLGQDVLIVALNMRVDSSGQDSKTVEKFRKAFDTVYWYQVGPHPRWNGGILFKSYPEDWMLCRVGTFRQVKTLLTSPTRPTEADIVSAFRGEQEDDTSQGVVDRISSLFSPLLRPKDGDDTVKK</sequence>
<evidence type="ECO:0000313" key="2">
    <source>
        <dbReference type="EMBL" id="KAJ8901934.1"/>
    </source>
</evidence>
<comment type="caution">
    <text evidence="2">The sequence shown here is derived from an EMBL/GenBank/DDBJ whole genome shotgun (WGS) entry which is preliminary data.</text>
</comment>
<dbReference type="AlphaFoldDB" id="A0AAV8UHD9"/>
<evidence type="ECO:0000313" key="3">
    <source>
        <dbReference type="Proteomes" id="UP001157974"/>
    </source>
</evidence>
<dbReference type="PANTHER" id="PTHR35509">
    <property type="entry name" value="DOMAIN PROTEIN, PUTATIVE (DUF1995)-RELATED"/>
    <property type="match status" value="1"/>
</dbReference>
<accession>A0AAV8UHD9</accession>
<dbReference type="InterPro" id="IPR053021">
    <property type="entry name" value="Chloroplast_ADK"/>
</dbReference>
<dbReference type="EMBL" id="JAMWBK010000010">
    <property type="protein sequence ID" value="KAJ8901934.1"/>
    <property type="molecule type" value="Genomic_DNA"/>
</dbReference>
<keyword evidence="3" id="KW-1185">Reference proteome</keyword>
<feature type="domain" description="DUF1995" evidence="1">
    <location>
        <begin position="37"/>
        <end position="265"/>
    </location>
</feature>
<proteinExistence type="predicted"/>
<dbReference type="Proteomes" id="UP001157974">
    <property type="component" value="Unassembled WGS sequence"/>
</dbReference>
<dbReference type="PANTHER" id="PTHR35509:SF1">
    <property type="entry name" value="DOMAIN PROTEIN, PUTATIVE (DUF1995)-RELATED"/>
    <property type="match status" value="1"/>
</dbReference>
<organism evidence="2 3">
    <name type="scientific">Rhodosorus marinus</name>
    <dbReference type="NCBI Taxonomy" id="101924"/>
    <lineage>
        <taxon>Eukaryota</taxon>
        <taxon>Rhodophyta</taxon>
        <taxon>Stylonematophyceae</taxon>
        <taxon>Stylonematales</taxon>
        <taxon>Stylonemataceae</taxon>
        <taxon>Rhodosorus</taxon>
    </lineage>
</organism>
<evidence type="ECO:0000259" key="1">
    <source>
        <dbReference type="Pfam" id="PF09353"/>
    </source>
</evidence>
<gene>
    <name evidence="2" type="ORF">NDN08_004136</name>
</gene>
<name>A0AAV8UHD9_9RHOD</name>
<protein>
    <recommendedName>
        <fullName evidence="1">DUF1995 domain-containing protein</fullName>
    </recommendedName>
</protein>